<organism evidence="1 2">
    <name type="scientific">Clostridium tanneri</name>
    <dbReference type="NCBI Taxonomy" id="3037988"/>
    <lineage>
        <taxon>Bacteria</taxon>
        <taxon>Bacillati</taxon>
        <taxon>Bacillota</taxon>
        <taxon>Clostridia</taxon>
        <taxon>Eubacteriales</taxon>
        <taxon>Clostridiaceae</taxon>
        <taxon>Clostridium</taxon>
    </lineage>
</organism>
<comment type="caution">
    <text evidence="1">The sequence shown here is derived from an EMBL/GenBank/DDBJ whole genome shotgun (WGS) entry which is preliminary data.</text>
</comment>
<keyword evidence="2" id="KW-1185">Reference proteome</keyword>
<proteinExistence type="predicted"/>
<dbReference type="Proteomes" id="UP001281656">
    <property type="component" value="Unassembled WGS sequence"/>
</dbReference>
<evidence type="ECO:0000313" key="1">
    <source>
        <dbReference type="EMBL" id="MDW8800282.1"/>
    </source>
</evidence>
<protein>
    <submittedName>
        <fullName evidence="1">Uncharacterized protein</fullName>
    </submittedName>
</protein>
<dbReference type="EMBL" id="JARUJP010000003">
    <property type="protein sequence ID" value="MDW8800282.1"/>
    <property type="molecule type" value="Genomic_DNA"/>
</dbReference>
<accession>A0ABU4JQ42</accession>
<reference evidence="1 2" key="1">
    <citation type="submission" date="2023-04" db="EMBL/GenBank/DDBJ databases">
        <title>Clostridium tannerae sp. nov., isolated from the fecal material of an alpaca.</title>
        <authorList>
            <person name="Miller S."/>
            <person name="Hendry M."/>
            <person name="King J."/>
            <person name="Sankaranarayanan K."/>
            <person name="Lawson P.A."/>
        </authorList>
    </citation>
    <scope>NUCLEOTIDE SEQUENCE [LARGE SCALE GENOMIC DNA]</scope>
    <source>
        <strain evidence="1 2">A1-XYC3</strain>
    </source>
</reference>
<gene>
    <name evidence="1" type="ORF">P8V03_03845</name>
</gene>
<evidence type="ECO:0000313" key="2">
    <source>
        <dbReference type="Proteomes" id="UP001281656"/>
    </source>
</evidence>
<name>A0ABU4JQ42_9CLOT</name>
<sequence>MRKDKNSPWLIDEIGEG</sequence>